<dbReference type="PANTHER" id="PTHR47739:SF1">
    <property type="entry name" value="TRNA1(VAL) (ADENINE(37)-N6)-METHYLTRANSFERASE"/>
    <property type="match status" value="1"/>
</dbReference>
<dbReference type="AlphaFoldDB" id="A0A231VH34"/>
<dbReference type="GO" id="GO:0008168">
    <property type="term" value="F:methyltransferase activity"/>
    <property type="evidence" value="ECO:0007669"/>
    <property type="project" value="UniProtKB-KW"/>
</dbReference>
<evidence type="ECO:0000259" key="1">
    <source>
        <dbReference type="Pfam" id="PF05175"/>
    </source>
</evidence>
<dbReference type="EMBL" id="CP016893">
    <property type="protein sequence ID" value="AST57527.1"/>
    <property type="molecule type" value="Genomic_DNA"/>
</dbReference>
<keyword evidence="3" id="KW-0489">Methyltransferase</keyword>
<dbReference type="Proteomes" id="UP000214975">
    <property type="component" value="Chromosome"/>
</dbReference>
<proteinExistence type="predicted"/>
<dbReference type="Pfam" id="PF05175">
    <property type="entry name" value="MTS"/>
    <property type="match status" value="1"/>
</dbReference>
<dbReference type="InterPro" id="IPR029063">
    <property type="entry name" value="SAM-dependent_MTases_sf"/>
</dbReference>
<evidence type="ECO:0000313" key="3">
    <source>
        <dbReference type="EMBL" id="OXT07301.1"/>
    </source>
</evidence>
<sequence length="248" mass="28118">MLKNGERIDDLNLNGLKIIQHENKFKFGMDAILLSNFVYTKRGDKIIDLGCGTGIIPILIAGKSRDTHITGVEIQGDVAGIAVRNVELNNFADRIEIINDDIRNIVDKLGVEKYDIVTTNPPYMPHKTGFDKSNESENISRYEINGGLQDFVKVASKLLKFGGKFFMVHRVDRLVDIVYNLRICNLEPKKIRFVHPYVEEKPNLVLVEAKKGAKSGVVIMKPLYIYNREGKYTDELLSIYGKTTIEEE</sequence>
<dbReference type="InterPro" id="IPR007848">
    <property type="entry name" value="Small_mtfrase_dom"/>
</dbReference>
<dbReference type="GO" id="GO:0032259">
    <property type="term" value="P:methylation"/>
    <property type="evidence" value="ECO:0007669"/>
    <property type="project" value="UniProtKB-KW"/>
</dbReference>
<protein>
    <submittedName>
        <fullName evidence="2">O-methyltransferase</fullName>
    </submittedName>
    <submittedName>
        <fullName evidence="3">tRNA1(Val) (Adenine(37)-N6)-methyltransferase</fullName>
    </submittedName>
</protein>
<dbReference type="RefSeq" id="WP_015310651.1">
    <property type="nucleotide sequence ID" value="NZ_CP016893.1"/>
</dbReference>
<evidence type="ECO:0000313" key="4">
    <source>
        <dbReference type="Proteomes" id="UP000214975"/>
    </source>
</evidence>
<evidence type="ECO:0000313" key="2">
    <source>
        <dbReference type="EMBL" id="AST57527.1"/>
    </source>
</evidence>
<keyword evidence="3" id="KW-0808">Transferase</keyword>
<reference evidence="3 5" key="2">
    <citation type="submission" date="2017-06" db="EMBL/GenBank/DDBJ databases">
        <title>Isolation and characterization of a thermophilic and butanogenic Thermoanaerobacterium thermosaccharolyticum M5 capable of efficient degradation of hemicellulose.</title>
        <authorList>
            <person name="Xin F."/>
            <person name="Jiang Y."/>
        </authorList>
    </citation>
    <scope>NUCLEOTIDE SEQUENCE [LARGE SCALE GENOMIC DNA]</scope>
    <source>
        <strain evidence="3 5">M5</strain>
    </source>
</reference>
<dbReference type="Proteomes" id="UP000215301">
    <property type="component" value="Unassembled WGS sequence"/>
</dbReference>
<dbReference type="EMBL" id="NKHD01000022">
    <property type="protein sequence ID" value="OXT07301.1"/>
    <property type="molecule type" value="Genomic_DNA"/>
</dbReference>
<dbReference type="SUPFAM" id="SSF53335">
    <property type="entry name" value="S-adenosyl-L-methionine-dependent methyltransferases"/>
    <property type="match status" value="1"/>
</dbReference>
<name>A0A231VH34_THETR</name>
<gene>
    <name evidence="3" type="ORF">CE561_07990</name>
    <name evidence="2" type="ORF">Thert_01491</name>
</gene>
<dbReference type="PANTHER" id="PTHR47739">
    <property type="entry name" value="TRNA1(VAL) (ADENINE(37)-N6)-METHYLTRANSFERASE"/>
    <property type="match status" value="1"/>
</dbReference>
<evidence type="ECO:0000313" key="5">
    <source>
        <dbReference type="Proteomes" id="UP000215301"/>
    </source>
</evidence>
<dbReference type="InterPro" id="IPR050210">
    <property type="entry name" value="tRNA_Adenine-N(6)_MTase"/>
</dbReference>
<dbReference type="Gene3D" id="3.40.50.150">
    <property type="entry name" value="Vaccinia Virus protein VP39"/>
    <property type="match status" value="1"/>
</dbReference>
<accession>A0A231VH34</accession>
<dbReference type="CDD" id="cd02440">
    <property type="entry name" value="AdoMet_MTases"/>
    <property type="match status" value="1"/>
</dbReference>
<feature type="domain" description="Methyltransferase small" evidence="1">
    <location>
        <begin position="31"/>
        <end position="169"/>
    </location>
</feature>
<reference evidence="2 4" key="1">
    <citation type="submission" date="2016-08" db="EMBL/GenBank/DDBJ databases">
        <title>A novel genetic cassette of butanologenic Thermoanaerobacterium thermosaccharolyticum that directly convert cellulose to butanol.</title>
        <authorList>
            <person name="Li T."/>
            <person name="He J."/>
        </authorList>
    </citation>
    <scope>NUCLEOTIDE SEQUENCE [LARGE SCALE GENOMIC DNA]</scope>
    <source>
        <strain evidence="2 4">TG57</strain>
    </source>
</reference>
<organism evidence="3 5">
    <name type="scientific">Thermoanaerobacterium thermosaccharolyticum</name>
    <name type="common">Clostridium thermosaccharolyticum</name>
    <dbReference type="NCBI Taxonomy" id="1517"/>
    <lineage>
        <taxon>Bacteria</taxon>
        <taxon>Bacillati</taxon>
        <taxon>Bacillota</taxon>
        <taxon>Clostridia</taxon>
        <taxon>Thermoanaerobacterales</taxon>
        <taxon>Thermoanaerobacteraceae</taxon>
        <taxon>Thermoanaerobacterium</taxon>
    </lineage>
</organism>